<evidence type="ECO:0000313" key="10">
    <source>
        <dbReference type="Proteomes" id="UP000886740"/>
    </source>
</evidence>
<comment type="caution">
    <text evidence="9">The sequence shown here is derived from an EMBL/GenBank/DDBJ whole genome shotgun (WGS) entry which is preliminary data.</text>
</comment>
<feature type="transmembrane region" description="Helical" evidence="7">
    <location>
        <begin position="450"/>
        <end position="468"/>
    </location>
</feature>
<feature type="transmembrane region" description="Helical" evidence="7">
    <location>
        <begin position="408"/>
        <end position="438"/>
    </location>
</feature>
<proteinExistence type="predicted"/>
<feature type="domain" description="RCK C-terminal" evidence="8">
    <location>
        <begin position="212"/>
        <end position="297"/>
    </location>
</feature>
<feature type="transmembrane region" description="Helical" evidence="7">
    <location>
        <begin position="182"/>
        <end position="203"/>
    </location>
</feature>
<dbReference type="PANTHER" id="PTHR43652">
    <property type="entry name" value="BASIC AMINO ACID ANTIPORTER YFCC-RELATED"/>
    <property type="match status" value="1"/>
</dbReference>
<evidence type="ECO:0000256" key="7">
    <source>
        <dbReference type="SAM" id="Phobius"/>
    </source>
</evidence>
<dbReference type="InterPro" id="IPR004680">
    <property type="entry name" value="Cit_transptr-like_dom"/>
</dbReference>
<dbReference type="GO" id="GO:0008324">
    <property type="term" value="F:monoatomic cation transmembrane transporter activity"/>
    <property type="evidence" value="ECO:0007669"/>
    <property type="project" value="InterPro"/>
</dbReference>
<feature type="transmembrane region" description="Helical" evidence="7">
    <location>
        <begin position="36"/>
        <end position="53"/>
    </location>
</feature>
<gene>
    <name evidence="9" type="ORF">H9977_09630</name>
</gene>
<organism evidence="9 10">
    <name type="scientific">Candidatus Parabacteroides intestinipullorum</name>
    <dbReference type="NCBI Taxonomy" id="2838723"/>
    <lineage>
        <taxon>Bacteria</taxon>
        <taxon>Pseudomonadati</taxon>
        <taxon>Bacteroidota</taxon>
        <taxon>Bacteroidia</taxon>
        <taxon>Bacteroidales</taxon>
        <taxon>Tannerellaceae</taxon>
        <taxon>Parabacteroides</taxon>
    </lineage>
</organism>
<keyword evidence="6 7" id="KW-0472">Membrane</keyword>
<dbReference type="EMBL" id="DXEL01000067">
    <property type="protein sequence ID" value="HIX75275.1"/>
    <property type="molecule type" value="Genomic_DNA"/>
</dbReference>
<reference evidence="9" key="1">
    <citation type="journal article" date="2021" name="PeerJ">
        <title>Extensive microbial diversity within the chicken gut microbiome revealed by metagenomics and culture.</title>
        <authorList>
            <person name="Gilroy R."/>
            <person name="Ravi A."/>
            <person name="Getino M."/>
            <person name="Pursley I."/>
            <person name="Horton D.L."/>
            <person name="Alikhan N.F."/>
            <person name="Baker D."/>
            <person name="Gharbi K."/>
            <person name="Hall N."/>
            <person name="Watson M."/>
            <person name="Adriaenssens E.M."/>
            <person name="Foster-Nyarko E."/>
            <person name="Jarju S."/>
            <person name="Secka A."/>
            <person name="Antonio M."/>
            <person name="Oren A."/>
            <person name="Chaudhuri R.R."/>
            <person name="La Ragione R."/>
            <person name="Hildebrand F."/>
            <person name="Pallen M.J."/>
        </authorList>
    </citation>
    <scope>NUCLEOTIDE SEQUENCE</scope>
    <source>
        <strain evidence="9">ChiGjej6B6-14162</strain>
    </source>
</reference>
<feature type="transmembrane region" description="Helical" evidence="7">
    <location>
        <begin position="108"/>
        <end position="131"/>
    </location>
</feature>
<feature type="transmembrane region" description="Helical" evidence="7">
    <location>
        <begin position="480"/>
        <end position="503"/>
    </location>
</feature>
<dbReference type="AlphaFoldDB" id="A0A9D1XC47"/>
<evidence type="ECO:0000259" key="8">
    <source>
        <dbReference type="PROSITE" id="PS51202"/>
    </source>
</evidence>
<name>A0A9D1XC47_9BACT</name>
<dbReference type="InterPro" id="IPR051679">
    <property type="entry name" value="DASS-Related_Transporters"/>
</dbReference>
<evidence type="ECO:0000256" key="1">
    <source>
        <dbReference type="ARBA" id="ARBA00004141"/>
    </source>
</evidence>
<dbReference type="SUPFAM" id="SSF116726">
    <property type="entry name" value="TrkA C-terminal domain-like"/>
    <property type="match status" value="2"/>
</dbReference>
<feature type="domain" description="RCK C-terminal" evidence="8">
    <location>
        <begin position="302"/>
        <end position="389"/>
    </location>
</feature>
<accession>A0A9D1XC47</accession>
<dbReference type="Pfam" id="PF03600">
    <property type="entry name" value="CitMHS"/>
    <property type="match status" value="1"/>
</dbReference>
<dbReference type="Proteomes" id="UP000886740">
    <property type="component" value="Unassembled WGS sequence"/>
</dbReference>
<feature type="transmembrane region" description="Helical" evidence="7">
    <location>
        <begin position="143"/>
        <end position="162"/>
    </location>
</feature>
<dbReference type="Gene3D" id="3.30.70.1450">
    <property type="entry name" value="Regulator of K+ conductance, C-terminal domain"/>
    <property type="match status" value="2"/>
</dbReference>
<keyword evidence="2" id="KW-0813">Transport</keyword>
<evidence type="ECO:0000256" key="5">
    <source>
        <dbReference type="ARBA" id="ARBA00022989"/>
    </source>
</evidence>
<evidence type="ECO:0000256" key="2">
    <source>
        <dbReference type="ARBA" id="ARBA00022448"/>
    </source>
</evidence>
<keyword evidence="5 7" id="KW-1133">Transmembrane helix</keyword>
<dbReference type="PANTHER" id="PTHR43652:SF2">
    <property type="entry name" value="BASIC AMINO ACID ANTIPORTER YFCC-RELATED"/>
    <property type="match status" value="1"/>
</dbReference>
<dbReference type="Pfam" id="PF02080">
    <property type="entry name" value="TrkA_C"/>
    <property type="match status" value="2"/>
</dbReference>
<keyword evidence="3 7" id="KW-0812">Transmembrane</keyword>
<dbReference type="GO" id="GO:0006813">
    <property type="term" value="P:potassium ion transport"/>
    <property type="evidence" value="ECO:0007669"/>
    <property type="project" value="InterPro"/>
</dbReference>
<feature type="transmembrane region" description="Helical" evidence="7">
    <location>
        <begin position="65"/>
        <end position="88"/>
    </location>
</feature>
<evidence type="ECO:0000313" key="9">
    <source>
        <dbReference type="EMBL" id="HIX75275.1"/>
    </source>
</evidence>
<feature type="transmembrane region" description="Helical" evidence="7">
    <location>
        <begin position="12"/>
        <end position="30"/>
    </location>
</feature>
<protein>
    <submittedName>
        <fullName evidence="9">SLC13 family permease</fullName>
    </submittedName>
</protein>
<evidence type="ECO:0000256" key="6">
    <source>
        <dbReference type="ARBA" id="ARBA00023136"/>
    </source>
</evidence>
<dbReference type="GO" id="GO:0005886">
    <property type="term" value="C:plasma membrane"/>
    <property type="evidence" value="ECO:0007669"/>
    <property type="project" value="TreeGrafter"/>
</dbReference>
<dbReference type="InterPro" id="IPR036721">
    <property type="entry name" value="RCK_C_sf"/>
</dbReference>
<keyword evidence="4" id="KW-0677">Repeat</keyword>
<dbReference type="InterPro" id="IPR006037">
    <property type="entry name" value="RCK_C"/>
</dbReference>
<dbReference type="PROSITE" id="PS51202">
    <property type="entry name" value="RCK_C"/>
    <property type="match status" value="2"/>
</dbReference>
<evidence type="ECO:0000256" key="4">
    <source>
        <dbReference type="ARBA" id="ARBA00022737"/>
    </source>
</evidence>
<feature type="transmembrane region" description="Helical" evidence="7">
    <location>
        <begin position="569"/>
        <end position="592"/>
    </location>
</feature>
<sequence>METVLFAGLSFHAWIVIATIILVFGLMLFTKLAPDFVFLGGMTILMVTGALPVDKVLSGFSSSSVVLVGALFVVIAGLVHTGVMQWIVRYCLGTPKSYNMAIFRLMTPVAALSSFLNNTTVVALFINVVKIWAKKLNVAPSKLLIPLSYASGMGGICTLIGTPPNLLISGFYMDQTHEQLSIFTPTLAGLFCLTVGILATIAMKKLIPERTSPEEALENSQNYTVELLVPSDAKFIGETLKDAGLFQVEGGHIIEIIRFDKEIISPVSEDEFIFGGDRLVFSGQVDEILKLRNSHQLVNAAHHVFSVNEVDSNRKLRMANVRFSSSLVGTRMVDTDFEERNNMVLIAIAREGERINQSPREIVIEKGDTLLLECPPRSKRESALTPDLQFFESSLIPQEGKKTLTSSLILLAMIICSSLNIIPLLQASFLAAFAMIILRCCSINQARESIDWGLLMVFAGSISLGSAIEYTGIATKIAEGILSVCGSNPMFALAGICFAATFLTEFTSNTATAAIFFPITYQIAVTLGVNPLTFCVALMIAVSSSFATPIGSPTHMMVYGPGGYRFVDFMRIGLPMNFIILAADLFIVPLLFPL</sequence>
<comment type="subcellular location">
    <subcellularLocation>
        <location evidence="1">Membrane</location>
        <topology evidence="1">Multi-pass membrane protein</topology>
    </subcellularLocation>
</comment>
<feature type="transmembrane region" description="Helical" evidence="7">
    <location>
        <begin position="523"/>
        <end position="548"/>
    </location>
</feature>
<reference evidence="9" key="2">
    <citation type="submission" date="2021-04" db="EMBL/GenBank/DDBJ databases">
        <authorList>
            <person name="Gilroy R."/>
        </authorList>
    </citation>
    <scope>NUCLEOTIDE SEQUENCE</scope>
    <source>
        <strain evidence="9">ChiGjej6B6-14162</strain>
    </source>
</reference>
<evidence type="ECO:0000256" key="3">
    <source>
        <dbReference type="ARBA" id="ARBA00022692"/>
    </source>
</evidence>